<evidence type="ECO:0000313" key="4">
    <source>
        <dbReference type="Proteomes" id="UP000051952"/>
    </source>
</evidence>
<dbReference type="VEuPathDB" id="TriTrypDB:BSAL_55240"/>
<sequence length="685" mass="73385">GALECHWCGVHNAAQGGRCKPLRGKSRGCVAWRREVECYTESETSSATVVMTQSVSASSTMTLTLTMSSTERSETNEDTVTASSTLSSTVPHFTPSQMISPHSLSYSESAMKSNTPTASISHKSESDNTSRTTTYFSKSTVTPSDSRQLSVTVKTPTPTYMHTSSLSQTVDATATNYYYRQWTALDKVVAPLASGLQFLGIGGATTSVTALSRVVASRSVGQCWGQAGSSMLNAAVALCGDLEVGDVDQQEFQGDAIGSLGLTIGVVGVVVLGWVAYGRVHSVSIMTAAEDLSLVTLLSPLWMVIIPVGLGGAAVTVVAPVSTQHPLATTCDGTIGLVVAVALVTIVQLVGLVVIPLLVPTMCGLICTVRVSRLSKPSGKGVLKRLLYFVHLNSERQWEWAPTSPSATRHRLVRTLLLETHVLWYSAFDATVIAVVSVLGAVGPLLAWSACVGVGVAVAVLFGTQLVIVALARPCNRRVDDWMCVLTLALSTTSVTLRVVYGAAESDDERRNREDLLRWASALDLLLTILSALPLLPSFVAGLRHCYAKALNPRPRDTVDEEHSDTPIESWRCDPVEELEELNTLSSFTPIVVGMSTEESLELPLLQRMVAHKHANKSRSTQPIIISAVASTDVLVPSSTAEAHDADMLHHFVSPSITHLDLETEIRRDGASHVSELIVAYQQHQ</sequence>
<feature type="transmembrane region" description="Helical" evidence="2">
    <location>
        <begin position="335"/>
        <end position="368"/>
    </location>
</feature>
<evidence type="ECO:0000256" key="1">
    <source>
        <dbReference type="SAM" id="MobiDB-lite"/>
    </source>
</evidence>
<feature type="transmembrane region" description="Helical" evidence="2">
    <location>
        <begin position="422"/>
        <end position="441"/>
    </location>
</feature>
<keyword evidence="2 3" id="KW-0812">Transmembrane</keyword>
<dbReference type="Proteomes" id="UP000051952">
    <property type="component" value="Unassembled WGS sequence"/>
</dbReference>
<feature type="transmembrane region" description="Helical" evidence="2">
    <location>
        <begin position="256"/>
        <end position="280"/>
    </location>
</feature>
<keyword evidence="2" id="KW-1133">Transmembrane helix</keyword>
<feature type="transmembrane region" description="Helical" evidence="2">
    <location>
        <begin position="447"/>
        <end position="472"/>
    </location>
</feature>
<proteinExistence type="predicted"/>
<name>A0A0S4IMR7_BODSA</name>
<feature type="compositionally biased region" description="Polar residues" evidence="1">
    <location>
        <begin position="106"/>
        <end position="121"/>
    </location>
</feature>
<dbReference type="EMBL" id="CYKH01000153">
    <property type="protein sequence ID" value="CUE73522.1"/>
    <property type="molecule type" value="Genomic_DNA"/>
</dbReference>
<protein>
    <submittedName>
        <fullName evidence="3">Transmembrane protein, putative</fullName>
    </submittedName>
</protein>
<feature type="region of interest" description="Disordered" evidence="1">
    <location>
        <begin position="106"/>
        <end position="150"/>
    </location>
</feature>
<gene>
    <name evidence="3" type="ORF">BSAL_55240</name>
</gene>
<dbReference type="AlphaFoldDB" id="A0A0S4IMR7"/>
<evidence type="ECO:0000313" key="3">
    <source>
        <dbReference type="EMBL" id="CUE73522.1"/>
    </source>
</evidence>
<feature type="transmembrane region" description="Helical" evidence="2">
    <location>
        <begin position="516"/>
        <end position="536"/>
    </location>
</feature>
<keyword evidence="4" id="KW-1185">Reference proteome</keyword>
<accession>A0A0S4IMR7</accession>
<evidence type="ECO:0000256" key="2">
    <source>
        <dbReference type="SAM" id="Phobius"/>
    </source>
</evidence>
<keyword evidence="2" id="KW-0472">Membrane</keyword>
<feature type="non-terminal residue" evidence="3">
    <location>
        <position position="1"/>
    </location>
</feature>
<reference evidence="4" key="1">
    <citation type="submission" date="2015-09" db="EMBL/GenBank/DDBJ databases">
        <authorList>
            <consortium name="Pathogen Informatics"/>
        </authorList>
    </citation>
    <scope>NUCLEOTIDE SEQUENCE [LARGE SCALE GENOMIC DNA]</scope>
    <source>
        <strain evidence="4">Lake Konstanz</strain>
    </source>
</reference>
<feature type="transmembrane region" description="Helical" evidence="2">
    <location>
        <begin position="292"/>
        <end position="315"/>
    </location>
</feature>
<feature type="compositionally biased region" description="Polar residues" evidence="1">
    <location>
        <begin position="129"/>
        <end position="150"/>
    </location>
</feature>
<feature type="transmembrane region" description="Helical" evidence="2">
    <location>
        <begin position="484"/>
        <end position="504"/>
    </location>
</feature>
<organism evidence="3 4">
    <name type="scientific">Bodo saltans</name>
    <name type="common">Flagellated protozoan</name>
    <dbReference type="NCBI Taxonomy" id="75058"/>
    <lineage>
        <taxon>Eukaryota</taxon>
        <taxon>Discoba</taxon>
        <taxon>Euglenozoa</taxon>
        <taxon>Kinetoplastea</taxon>
        <taxon>Metakinetoplastina</taxon>
        <taxon>Eubodonida</taxon>
        <taxon>Bodonidae</taxon>
        <taxon>Bodo</taxon>
    </lineage>
</organism>